<proteinExistence type="predicted"/>
<gene>
    <name evidence="2" type="ORF">F4V43_08800</name>
</gene>
<dbReference type="OrthoDB" id="2662662at2"/>
<keyword evidence="3" id="KW-1185">Reference proteome</keyword>
<organism evidence="2 3">
    <name type="scientific">Paenibacillus spiritus</name>
    <dbReference type="NCBI Taxonomy" id="2496557"/>
    <lineage>
        <taxon>Bacteria</taxon>
        <taxon>Bacillati</taxon>
        <taxon>Bacillota</taxon>
        <taxon>Bacilli</taxon>
        <taxon>Bacillales</taxon>
        <taxon>Paenibacillaceae</taxon>
        <taxon>Paenibacillus</taxon>
    </lineage>
</organism>
<dbReference type="EMBL" id="VYKK01000009">
    <property type="protein sequence ID" value="KAA9005157.1"/>
    <property type="molecule type" value="Genomic_DNA"/>
</dbReference>
<accession>A0A5J5GAL5</accession>
<protein>
    <recommendedName>
        <fullName evidence="4">Spore coat protein</fullName>
    </recommendedName>
</protein>
<feature type="compositionally biased region" description="Low complexity" evidence="1">
    <location>
        <begin position="142"/>
        <end position="153"/>
    </location>
</feature>
<evidence type="ECO:0000313" key="2">
    <source>
        <dbReference type="EMBL" id="KAA9005157.1"/>
    </source>
</evidence>
<dbReference type="Proteomes" id="UP000367750">
    <property type="component" value="Unassembled WGS sequence"/>
</dbReference>
<comment type="caution">
    <text evidence="2">The sequence shown here is derived from an EMBL/GenBank/DDBJ whole genome shotgun (WGS) entry which is preliminary data.</text>
</comment>
<evidence type="ECO:0008006" key="4">
    <source>
        <dbReference type="Google" id="ProtNLM"/>
    </source>
</evidence>
<sequence length="243" mass="24049">MKIAGRVLTVCLIAVLASTLSILTAGVVVNAYVRSALSSLDIELDTPAPGIGGLLRTLAGAEPKPAAKKDTAAGKTSASGADSIFPAAAASPSPAGAGADTVPAATADAEGAPADALPVMGAVNADTGEASGAADGEGSGASGQAEPGSAGSGDRQLVMTPENLQEMKSGIPSGEKVSIFNILMKKVPQAEMQRISAAMEGGLTAAELEQIQTVIRKYVTAEEYDQLMKLISSSTDGGYSGGS</sequence>
<dbReference type="AlphaFoldDB" id="A0A5J5GAL5"/>
<evidence type="ECO:0000313" key="3">
    <source>
        <dbReference type="Proteomes" id="UP000367750"/>
    </source>
</evidence>
<name>A0A5J5GAL5_9BACL</name>
<evidence type="ECO:0000256" key="1">
    <source>
        <dbReference type="SAM" id="MobiDB-lite"/>
    </source>
</evidence>
<reference evidence="2 3" key="1">
    <citation type="submission" date="2019-09" db="EMBL/GenBank/DDBJ databases">
        <title>Bacillus ochoae sp. nov., Paenibacillus whitsoniae sp. nov., Paenibacillus spiritus sp. nov. Isolated from the Mars Exploration Rover during spacecraft assembly.</title>
        <authorList>
            <person name="Seuylemezian A."/>
            <person name="Vaishampayan P."/>
        </authorList>
    </citation>
    <scope>NUCLEOTIDE SEQUENCE [LARGE SCALE GENOMIC DNA]</scope>
    <source>
        <strain evidence="2 3">MER_111</strain>
    </source>
</reference>
<dbReference type="RefSeq" id="WP_150457877.1">
    <property type="nucleotide sequence ID" value="NZ_VYKK01000009.1"/>
</dbReference>
<feature type="region of interest" description="Disordered" evidence="1">
    <location>
        <begin position="126"/>
        <end position="156"/>
    </location>
</feature>